<feature type="domain" description="Glucose-methanol-choline oxidoreductase N-terminal" evidence="1">
    <location>
        <begin position="6"/>
        <end position="94"/>
    </location>
</feature>
<gene>
    <name evidence="2" type="ORF">GIL414_LOCUS83618</name>
</gene>
<dbReference type="GO" id="GO:0016614">
    <property type="term" value="F:oxidoreductase activity, acting on CH-OH group of donors"/>
    <property type="evidence" value="ECO:0007669"/>
    <property type="project" value="InterPro"/>
</dbReference>
<proteinExistence type="predicted"/>
<comment type="caution">
    <text evidence="2">The sequence shown here is derived from an EMBL/GenBank/DDBJ whole genome shotgun (WGS) entry which is preliminary data.</text>
</comment>
<organism evidence="2 3">
    <name type="scientific">Rotaria magnacalcarata</name>
    <dbReference type="NCBI Taxonomy" id="392030"/>
    <lineage>
        <taxon>Eukaryota</taxon>
        <taxon>Metazoa</taxon>
        <taxon>Spiralia</taxon>
        <taxon>Gnathifera</taxon>
        <taxon>Rotifera</taxon>
        <taxon>Eurotatoria</taxon>
        <taxon>Bdelloidea</taxon>
        <taxon>Philodinida</taxon>
        <taxon>Philodinidae</taxon>
        <taxon>Rotaria</taxon>
    </lineage>
</organism>
<protein>
    <recommendedName>
        <fullName evidence="1">Glucose-methanol-choline oxidoreductase N-terminal domain-containing protein</fullName>
    </recommendedName>
</protein>
<name>A0A8S3JN20_9BILA</name>
<dbReference type="AlphaFoldDB" id="A0A8S3JN20"/>
<dbReference type="Pfam" id="PF00732">
    <property type="entry name" value="GMC_oxred_N"/>
    <property type="match status" value="1"/>
</dbReference>
<dbReference type="InterPro" id="IPR000172">
    <property type="entry name" value="GMC_OxRdtase_N"/>
</dbReference>
<dbReference type="SUPFAM" id="SSF51905">
    <property type="entry name" value="FAD/NAD(P)-binding domain"/>
    <property type="match status" value="1"/>
</dbReference>
<dbReference type="Gene3D" id="3.50.50.60">
    <property type="entry name" value="FAD/NAD(P)-binding domain"/>
    <property type="match status" value="1"/>
</dbReference>
<sequence length="97" mass="10670">PDMFAQGEYEGVGHAVRTVYKGVQSTSADFVHSYDKTNLTVQTGVYVDRIILENNNTDDKDRGEYKAVGVEAHYDANGQSIIIKARKEVILSAGYAV</sequence>
<dbReference type="GO" id="GO:0050660">
    <property type="term" value="F:flavin adenine dinucleotide binding"/>
    <property type="evidence" value="ECO:0007669"/>
    <property type="project" value="InterPro"/>
</dbReference>
<evidence type="ECO:0000313" key="2">
    <source>
        <dbReference type="EMBL" id="CAF5219688.1"/>
    </source>
</evidence>
<dbReference type="EMBL" id="CAJOBJ010363625">
    <property type="protein sequence ID" value="CAF5219688.1"/>
    <property type="molecule type" value="Genomic_DNA"/>
</dbReference>
<dbReference type="InterPro" id="IPR036188">
    <property type="entry name" value="FAD/NAD-bd_sf"/>
</dbReference>
<dbReference type="Proteomes" id="UP000681720">
    <property type="component" value="Unassembled WGS sequence"/>
</dbReference>
<reference evidence="2" key="1">
    <citation type="submission" date="2021-02" db="EMBL/GenBank/DDBJ databases">
        <authorList>
            <person name="Nowell W R."/>
        </authorList>
    </citation>
    <scope>NUCLEOTIDE SEQUENCE</scope>
</reference>
<dbReference type="Gene3D" id="3.30.560.10">
    <property type="entry name" value="Glucose Oxidase, domain 3"/>
    <property type="match status" value="1"/>
</dbReference>
<evidence type="ECO:0000313" key="3">
    <source>
        <dbReference type="Proteomes" id="UP000681720"/>
    </source>
</evidence>
<accession>A0A8S3JN20</accession>
<feature type="non-terminal residue" evidence="2">
    <location>
        <position position="1"/>
    </location>
</feature>
<evidence type="ECO:0000259" key="1">
    <source>
        <dbReference type="Pfam" id="PF00732"/>
    </source>
</evidence>